<dbReference type="InterPro" id="IPR006671">
    <property type="entry name" value="Cyclin_N"/>
</dbReference>
<protein>
    <recommendedName>
        <fullName evidence="10">Cyclin N-terminal domain-containing protein</fullName>
    </recommendedName>
</protein>
<dbReference type="InterPro" id="IPR004367">
    <property type="entry name" value="Cyclin_C-dom"/>
</dbReference>
<dbReference type="Pfam" id="PF00134">
    <property type="entry name" value="Cyclin_N"/>
    <property type="match status" value="1"/>
</dbReference>
<dbReference type="AlphaFoldDB" id="A0AAN7ZRE0"/>
<evidence type="ECO:0000313" key="8">
    <source>
        <dbReference type="EMBL" id="KAK5692912.1"/>
    </source>
</evidence>
<keyword evidence="2" id="KW-0132">Cell division</keyword>
<dbReference type="FunFam" id="1.10.472.10:FF:000010">
    <property type="entry name" value="G1/S-specific cyclin Cln1"/>
    <property type="match status" value="1"/>
</dbReference>
<dbReference type="GO" id="GO:0016538">
    <property type="term" value="F:cyclin-dependent protein serine/threonine kinase regulator activity"/>
    <property type="evidence" value="ECO:0007669"/>
    <property type="project" value="UniProtKB-ARBA"/>
</dbReference>
<evidence type="ECO:0000256" key="4">
    <source>
        <dbReference type="ARBA" id="ARBA00023306"/>
    </source>
</evidence>
<dbReference type="SMART" id="SM01332">
    <property type="entry name" value="Cyclin_C"/>
    <property type="match status" value="1"/>
</dbReference>
<evidence type="ECO:0000256" key="3">
    <source>
        <dbReference type="ARBA" id="ARBA00023127"/>
    </source>
</evidence>
<comment type="similarity">
    <text evidence="1 5">Belongs to the cyclin family.</text>
</comment>
<dbReference type="SMART" id="SM00385">
    <property type="entry name" value="CYCLIN"/>
    <property type="match status" value="2"/>
</dbReference>
<accession>A0AAN7ZRE0</accession>
<evidence type="ECO:0008006" key="10">
    <source>
        <dbReference type="Google" id="ProtNLM"/>
    </source>
</evidence>
<feature type="domain" description="Cyclin-like" evidence="6">
    <location>
        <begin position="102"/>
        <end position="188"/>
    </location>
</feature>
<dbReference type="CDD" id="cd20559">
    <property type="entry name" value="CYCLIN_ScCLN_like"/>
    <property type="match status" value="1"/>
</dbReference>
<evidence type="ECO:0000256" key="5">
    <source>
        <dbReference type="RuleBase" id="RU000383"/>
    </source>
</evidence>
<dbReference type="PROSITE" id="PS00292">
    <property type="entry name" value="CYCLINS"/>
    <property type="match status" value="1"/>
</dbReference>
<proteinExistence type="inferred from homology"/>
<dbReference type="Gene3D" id="1.10.472.10">
    <property type="entry name" value="Cyclin-like"/>
    <property type="match status" value="2"/>
</dbReference>
<sequence>MAYQHPQQPFQGYGYCNSYFVEAHDDDDGMFARAAAERERSRGVAKLRQKALAEDLSRTTADEYQEDILDHMERMEVETMPDLPSIEVQTEIQWYMRPYLLDFLLEAHYAFQLLPETLHLAVNLLDRYCSRRVVYKRHYQLVGCAALLISAKYGDRKERVPTIRELKSMCCSLYDDDMFTQMEWHVLQTLNWIVGHPTVTSFLDLALTEVAFDTELQHMSLYITELALYHKDFIPVRPSVMARSALALAKCILARPQSRYTDWSARYDSQVVLNLSNYLNQPSQALQRKYAAPHVSSVSSTIELFLQQQAMLAQRVVLAPAPEPIAMEMEPSVPINHYLTPQTPQKGGYPNILNGVLTPPITPDKDFCNQMAYGVNQGMLPRHCVPTPPSSAEHAHAMHYNGSHYIQQPQFVQPQFVQ</sequence>
<keyword evidence="4" id="KW-0131">Cell cycle</keyword>
<gene>
    <name evidence="8" type="ORF">LTR97_010388</name>
</gene>
<dbReference type="EMBL" id="JAVRQU010000018">
    <property type="protein sequence ID" value="KAK5692912.1"/>
    <property type="molecule type" value="Genomic_DNA"/>
</dbReference>
<keyword evidence="3 5" id="KW-0195">Cyclin</keyword>
<dbReference type="Pfam" id="PF02984">
    <property type="entry name" value="Cyclin_C"/>
    <property type="match status" value="1"/>
</dbReference>
<dbReference type="InterPro" id="IPR036915">
    <property type="entry name" value="Cyclin-like_sf"/>
</dbReference>
<evidence type="ECO:0000259" key="6">
    <source>
        <dbReference type="SMART" id="SM00385"/>
    </source>
</evidence>
<evidence type="ECO:0000256" key="2">
    <source>
        <dbReference type="ARBA" id="ARBA00022618"/>
    </source>
</evidence>
<evidence type="ECO:0000259" key="7">
    <source>
        <dbReference type="SMART" id="SM01332"/>
    </source>
</evidence>
<dbReference type="InterPro" id="IPR039361">
    <property type="entry name" value="Cyclin"/>
</dbReference>
<evidence type="ECO:0000313" key="9">
    <source>
        <dbReference type="Proteomes" id="UP001310594"/>
    </source>
</evidence>
<name>A0AAN7ZRE0_9PEZI</name>
<dbReference type="PANTHER" id="PTHR10177">
    <property type="entry name" value="CYCLINS"/>
    <property type="match status" value="1"/>
</dbReference>
<dbReference type="Proteomes" id="UP001310594">
    <property type="component" value="Unassembled WGS sequence"/>
</dbReference>
<dbReference type="SUPFAM" id="SSF47954">
    <property type="entry name" value="Cyclin-like"/>
    <property type="match status" value="2"/>
</dbReference>
<evidence type="ECO:0000256" key="1">
    <source>
        <dbReference type="ARBA" id="ARBA00008742"/>
    </source>
</evidence>
<comment type="caution">
    <text evidence="8">The sequence shown here is derived from an EMBL/GenBank/DDBJ whole genome shotgun (WGS) entry which is preliminary data.</text>
</comment>
<dbReference type="GO" id="GO:0051301">
    <property type="term" value="P:cell division"/>
    <property type="evidence" value="ECO:0007669"/>
    <property type="project" value="UniProtKB-KW"/>
</dbReference>
<dbReference type="GO" id="GO:0044843">
    <property type="term" value="P:cell cycle G1/S phase transition"/>
    <property type="evidence" value="ECO:0007669"/>
    <property type="project" value="UniProtKB-ARBA"/>
</dbReference>
<feature type="domain" description="Cyclin-like" evidence="6">
    <location>
        <begin position="201"/>
        <end position="281"/>
    </location>
</feature>
<dbReference type="GO" id="GO:0051726">
    <property type="term" value="P:regulation of cell cycle"/>
    <property type="evidence" value="ECO:0007669"/>
    <property type="project" value="UniProtKB-ARBA"/>
</dbReference>
<feature type="domain" description="Cyclin C-terminal" evidence="7">
    <location>
        <begin position="197"/>
        <end position="304"/>
    </location>
</feature>
<dbReference type="CDD" id="cd20537">
    <property type="entry name" value="CYCLIN_CCNO-like_rpt2"/>
    <property type="match status" value="1"/>
</dbReference>
<organism evidence="8 9">
    <name type="scientific">Elasticomyces elasticus</name>
    <dbReference type="NCBI Taxonomy" id="574655"/>
    <lineage>
        <taxon>Eukaryota</taxon>
        <taxon>Fungi</taxon>
        <taxon>Dikarya</taxon>
        <taxon>Ascomycota</taxon>
        <taxon>Pezizomycotina</taxon>
        <taxon>Dothideomycetes</taxon>
        <taxon>Dothideomycetidae</taxon>
        <taxon>Mycosphaerellales</taxon>
        <taxon>Teratosphaeriaceae</taxon>
        <taxon>Elasticomyces</taxon>
    </lineage>
</organism>
<reference evidence="8" key="1">
    <citation type="submission" date="2023-08" db="EMBL/GenBank/DDBJ databases">
        <title>Black Yeasts Isolated from many extreme environments.</title>
        <authorList>
            <person name="Coleine C."/>
            <person name="Stajich J.E."/>
            <person name="Selbmann L."/>
        </authorList>
    </citation>
    <scope>NUCLEOTIDE SEQUENCE</scope>
    <source>
        <strain evidence="8">CCFEE 5810</strain>
    </source>
</reference>
<dbReference type="InterPro" id="IPR048258">
    <property type="entry name" value="Cyclins_cyclin-box"/>
</dbReference>
<dbReference type="InterPro" id="IPR013763">
    <property type="entry name" value="Cyclin-like_dom"/>
</dbReference>